<gene>
    <name evidence="4" type="ORF">SAMN05444714_1994</name>
</gene>
<evidence type="ECO:0000256" key="2">
    <source>
        <dbReference type="ARBA" id="ARBA00023235"/>
    </source>
</evidence>
<name>A0A1I6ML30_9RHOB</name>
<dbReference type="STRING" id="1123755.SAMN05444714_1994"/>
<dbReference type="GO" id="GO:0016853">
    <property type="term" value="F:isomerase activity"/>
    <property type="evidence" value="ECO:0007669"/>
    <property type="project" value="UniProtKB-KW"/>
</dbReference>
<proteinExistence type="inferred from homology"/>
<dbReference type="RefSeq" id="WP_090207089.1">
    <property type="nucleotide sequence ID" value="NZ_FOZM01000001.1"/>
</dbReference>
<accession>A0A1I6ML30</accession>
<dbReference type="PANTHER" id="PTHR13774">
    <property type="entry name" value="PHENAZINE BIOSYNTHESIS PROTEIN"/>
    <property type="match status" value="1"/>
</dbReference>
<dbReference type="OrthoDB" id="9788221at2"/>
<dbReference type="AlphaFoldDB" id="A0A1I6ML30"/>
<evidence type="ECO:0000313" key="5">
    <source>
        <dbReference type="Proteomes" id="UP000198926"/>
    </source>
</evidence>
<dbReference type="Pfam" id="PF02567">
    <property type="entry name" value="PhzC-PhzF"/>
    <property type="match status" value="1"/>
</dbReference>
<dbReference type="GO" id="GO:0005737">
    <property type="term" value="C:cytoplasm"/>
    <property type="evidence" value="ECO:0007669"/>
    <property type="project" value="TreeGrafter"/>
</dbReference>
<sequence>MRPALRSKVDVHVVDAFTTTPGHGNRAGVVLDAGGLDRGAMQAVAAFAGYSETAFVLAPEDATHRLRVRYFTPTAEVPICGHATVAAHFLRASLGHAADYPLIARTGAGDLSVGLEQADGRIRVSMMQGTPHFEDPLEPAVCAALTEALRIAPDEIGSSPIQIVSTGHSKVLVPVRRRAVLDALQPDMPRLSAVSAQIGCNGFFPFVLEGSARKPLTYGRMFAPAIGIDEDPVTGNANGPLGAYLVHHGLVETLGKLTYPGHQGIAMGRPGVVHVTVDRRGTDGRMSVSIAGDAVVAGIRTYAKP</sequence>
<reference evidence="4 5" key="1">
    <citation type="submission" date="2016-10" db="EMBL/GenBank/DDBJ databases">
        <authorList>
            <person name="de Groot N.N."/>
        </authorList>
    </citation>
    <scope>NUCLEOTIDE SEQUENCE [LARGE SCALE GENOMIC DNA]</scope>
    <source>
        <strain evidence="4 5">DSM 29433</strain>
    </source>
</reference>
<dbReference type="PANTHER" id="PTHR13774:SF39">
    <property type="entry name" value="BIOSYNTHESIS PROTEIN, PUTATIVE-RELATED"/>
    <property type="match status" value="1"/>
</dbReference>
<keyword evidence="2" id="KW-0413">Isomerase</keyword>
<comment type="similarity">
    <text evidence="1">Belongs to the PhzF family.</text>
</comment>
<dbReference type="SUPFAM" id="SSF54506">
    <property type="entry name" value="Diaminopimelate epimerase-like"/>
    <property type="match status" value="1"/>
</dbReference>
<evidence type="ECO:0000313" key="4">
    <source>
        <dbReference type="EMBL" id="SFS16405.1"/>
    </source>
</evidence>
<dbReference type="Gene3D" id="3.10.310.10">
    <property type="entry name" value="Diaminopimelate Epimerase, Chain A, domain 1"/>
    <property type="match status" value="2"/>
</dbReference>
<evidence type="ECO:0000256" key="1">
    <source>
        <dbReference type="ARBA" id="ARBA00008270"/>
    </source>
</evidence>
<dbReference type="NCBIfam" id="TIGR00654">
    <property type="entry name" value="PhzF_family"/>
    <property type="match status" value="1"/>
</dbReference>
<dbReference type="Proteomes" id="UP000198926">
    <property type="component" value="Unassembled WGS sequence"/>
</dbReference>
<evidence type="ECO:0000256" key="3">
    <source>
        <dbReference type="PIRSR" id="PIRSR016184-1"/>
    </source>
</evidence>
<dbReference type="EMBL" id="FOZM01000001">
    <property type="protein sequence ID" value="SFS16405.1"/>
    <property type="molecule type" value="Genomic_DNA"/>
</dbReference>
<organism evidence="4 5">
    <name type="scientific">Yoonia litorea</name>
    <dbReference type="NCBI Taxonomy" id="1123755"/>
    <lineage>
        <taxon>Bacteria</taxon>
        <taxon>Pseudomonadati</taxon>
        <taxon>Pseudomonadota</taxon>
        <taxon>Alphaproteobacteria</taxon>
        <taxon>Rhodobacterales</taxon>
        <taxon>Paracoccaceae</taxon>
        <taxon>Yoonia</taxon>
    </lineage>
</organism>
<feature type="active site" evidence="3">
    <location>
        <position position="52"/>
    </location>
</feature>
<dbReference type="InterPro" id="IPR003719">
    <property type="entry name" value="Phenazine_PhzF-like"/>
</dbReference>
<protein>
    <submittedName>
        <fullName evidence="4">Phenazine biosynthesis protein PhzF family</fullName>
    </submittedName>
</protein>
<dbReference type="PIRSF" id="PIRSF016184">
    <property type="entry name" value="PhzC_PhzF"/>
    <property type="match status" value="1"/>
</dbReference>
<keyword evidence="5" id="KW-1185">Reference proteome</keyword>